<name>A0A6N7Q9N1_9BACT</name>
<feature type="compositionally biased region" description="Gly residues" evidence="1">
    <location>
        <begin position="47"/>
        <end position="62"/>
    </location>
</feature>
<organism evidence="2 3">
    <name type="scientific">Polyangium spumosum</name>
    <dbReference type="NCBI Taxonomy" id="889282"/>
    <lineage>
        <taxon>Bacteria</taxon>
        <taxon>Pseudomonadati</taxon>
        <taxon>Myxococcota</taxon>
        <taxon>Polyangia</taxon>
        <taxon>Polyangiales</taxon>
        <taxon>Polyangiaceae</taxon>
        <taxon>Polyangium</taxon>
    </lineage>
</organism>
<dbReference type="AlphaFoldDB" id="A0A6N7Q9N1"/>
<evidence type="ECO:0000313" key="2">
    <source>
        <dbReference type="EMBL" id="MRG97591.1"/>
    </source>
</evidence>
<dbReference type="RefSeq" id="WP_153824371.1">
    <property type="nucleotide sequence ID" value="NZ_WJIE01000018.1"/>
</dbReference>
<accession>A0A6N7Q9N1</accession>
<reference evidence="2 3" key="1">
    <citation type="submission" date="2019-10" db="EMBL/GenBank/DDBJ databases">
        <title>A soil myxobacterium in the family Polyangiaceae.</title>
        <authorList>
            <person name="Li Y."/>
            <person name="Wang J."/>
        </authorList>
    </citation>
    <scope>NUCLEOTIDE SEQUENCE [LARGE SCALE GENOMIC DNA]</scope>
    <source>
        <strain evidence="2 3">DSM 14734</strain>
    </source>
</reference>
<proteinExistence type="predicted"/>
<comment type="caution">
    <text evidence="2">The sequence shown here is derived from an EMBL/GenBank/DDBJ whole genome shotgun (WGS) entry which is preliminary data.</text>
</comment>
<keyword evidence="3" id="KW-1185">Reference proteome</keyword>
<feature type="compositionally biased region" description="Low complexity" evidence="1">
    <location>
        <begin position="68"/>
        <end position="92"/>
    </location>
</feature>
<gene>
    <name evidence="2" type="ORF">GF068_37525</name>
</gene>
<dbReference type="EMBL" id="WJIE01000018">
    <property type="protein sequence ID" value="MRG97591.1"/>
    <property type="molecule type" value="Genomic_DNA"/>
</dbReference>
<evidence type="ECO:0000313" key="3">
    <source>
        <dbReference type="Proteomes" id="UP000440224"/>
    </source>
</evidence>
<feature type="region of interest" description="Disordered" evidence="1">
    <location>
        <begin position="1"/>
        <end position="110"/>
    </location>
</feature>
<sequence>MAREDDDRTMNPLTMGKGRTDEVDQSKGIFPPGVRHPPDAEIRSPGSLGGGSYEESGRGGVELGWEPSSAGAGSAQQGTGAMNEASAEQAPEPSEPKGALPPHEEEKKSR</sequence>
<evidence type="ECO:0000256" key="1">
    <source>
        <dbReference type="SAM" id="MobiDB-lite"/>
    </source>
</evidence>
<dbReference type="OrthoDB" id="5522844at2"/>
<protein>
    <submittedName>
        <fullName evidence="2">Uncharacterized protein</fullName>
    </submittedName>
</protein>
<dbReference type="Proteomes" id="UP000440224">
    <property type="component" value="Unassembled WGS sequence"/>
</dbReference>